<feature type="transmembrane region" description="Helical" evidence="1">
    <location>
        <begin position="264"/>
        <end position="285"/>
    </location>
</feature>
<dbReference type="OrthoDB" id="3802884at2"/>
<dbReference type="Proteomes" id="UP000316298">
    <property type="component" value="Unassembled WGS sequence"/>
</dbReference>
<keyword evidence="1" id="KW-0812">Transmembrane</keyword>
<dbReference type="RefSeq" id="WP_141862719.1">
    <property type="nucleotide sequence ID" value="NZ_BAAAKA010000015.1"/>
</dbReference>
<keyword evidence="1" id="KW-1133">Transmembrane helix</keyword>
<dbReference type="EMBL" id="VFMM01000004">
    <property type="protein sequence ID" value="TQJ00175.1"/>
    <property type="molecule type" value="Genomic_DNA"/>
</dbReference>
<reference evidence="2 3" key="1">
    <citation type="submission" date="2019-06" db="EMBL/GenBank/DDBJ databases">
        <title>Sequencing the genomes of 1000 actinobacteria strains.</title>
        <authorList>
            <person name="Klenk H.-P."/>
        </authorList>
    </citation>
    <scope>NUCLEOTIDE SEQUENCE [LARGE SCALE GENOMIC DNA]</scope>
    <source>
        <strain evidence="2 3">DSM 17305</strain>
    </source>
</reference>
<keyword evidence="1" id="KW-0472">Membrane</keyword>
<dbReference type="AlphaFoldDB" id="A0A542DAW4"/>
<evidence type="ECO:0000313" key="2">
    <source>
        <dbReference type="EMBL" id="TQJ00175.1"/>
    </source>
</evidence>
<dbReference type="Gene3D" id="3.40.50.300">
    <property type="entry name" value="P-loop containing nucleotide triphosphate hydrolases"/>
    <property type="match status" value="1"/>
</dbReference>
<evidence type="ECO:0000256" key="1">
    <source>
        <dbReference type="SAM" id="Phobius"/>
    </source>
</evidence>
<keyword evidence="3" id="KW-1185">Reference proteome</keyword>
<dbReference type="InterPro" id="IPR027417">
    <property type="entry name" value="P-loop_NTPase"/>
</dbReference>
<protein>
    <recommendedName>
        <fullName evidence="4">Subunit length determinant protein</fullName>
    </recommendedName>
</protein>
<evidence type="ECO:0008006" key="4">
    <source>
        <dbReference type="Google" id="ProtNLM"/>
    </source>
</evidence>
<organism evidence="2 3">
    <name type="scientific">Kribbella jejuensis</name>
    <dbReference type="NCBI Taxonomy" id="236068"/>
    <lineage>
        <taxon>Bacteria</taxon>
        <taxon>Bacillati</taxon>
        <taxon>Actinomycetota</taxon>
        <taxon>Actinomycetes</taxon>
        <taxon>Propionibacteriales</taxon>
        <taxon>Kribbellaceae</taxon>
        <taxon>Kribbella</taxon>
    </lineage>
</organism>
<accession>A0A542DAW4</accession>
<gene>
    <name evidence="2" type="ORF">FB475_7168</name>
</gene>
<comment type="caution">
    <text evidence="2">The sequence shown here is derived from an EMBL/GenBank/DDBJ whole genome shotgun (WGS) entry which is preliminary data.</text>
</comment>
<dbReference type="PANTHER" id="PTHR32309">
    <property type="entry name" value="TYROSINE-PROTEIN KINASE"/>
    <property type="match status" value="1"/>
</dbReference>
<dbReference type="PANTHER" id="PTHR32309:SF31">
    <property type="entry name" value="CAPSULAR EXOPOLYSACCHARIDE FAMILY"/>
    <property type="match status" value="1"/>
</dbReference>
<dbReference type="InterPro" id="IPR050445">
    <property type="entry name" value="Bact_polysacc_biosynth/exp"/>
</dbReference>
<feature type="transmembrane region" description="Helical" evidence="1">
    <location>
        <begin position="53"/>
        <end position="72"/>
    </location>
</feature>
<evidence type="ECO:0000313" key="3">
    <source>
        <dbReference type="Proteomes" id="UP000316298"/>
    </source>
</evidence>
<sequence length="542" mass="57979">MTNQQISEQPGTIAGWAEDDDGLFADDRSTAHPPEGLVTLRYLRDAVVRHMRIWIVLAVIGFTGGLATYFLLPAPHQAAARLLVTTREGDDPVKAMATEISLATSRTVAERTIALLGLPETPDELLGEYTATMLTDRVLQIQAQAKTDDQATKLATILAQTYLIFRREQIGLDEGPLRKDLTAAQNDLTLARQAVVAAGDDPNNPQHPNSPEVARFNAAGDKFRFVQQQLLDQTTRASKMNASRLLDTPSPVLVHAKRVLAIKAGTGLIAGLFLGIGFIVVRALLSDRLWKRQDVSNALGARVRLSTGRPPRSLLPFANALRPSQSRHPEIRLLSQHLGQRIVWSKRPTPALAVISVDDVPACALAVASLAVALADEGKHVLVADLTGTGALAHRLGVKELGTRESQFSEAGRRIDVFVPDPDGLPPEGCYLRLGENNRPSGSADVQLDAAWDVADLVLTLATLSPAIGADHLGSWASRAAVVVTAGKSTSAKVRATGEMLRLAGLDIDSAIVLNADRTDEGVGVADAEASTTTADLEMFAR</sequence>
<name>A0A542DAW4_9ACTN</name>
<proteinExistence type="predicted"/>